<feature type="region of interest" description="Disordered" evidence="1">
    <location>
        <begin position="1"/>
        <end position="34"/>
    </location>
</feature>
<name>A0A6A3I2W0_9STRA</name>
<proteinExistence type="predicted"/>
<sequence>MSNAGGAMTRPPSGPDWRHPPLTPENHHTGRNKPNISECHVLLQDSMIIVAMARCSN</sequence>
<dbReference type="Proteomes" id="UP000435112">
    <property type="component" value="Unassembled WGS sequence"/>
</dbReference>
<dbReference type="EMBL" id="QXFT01000745">
    <property type="protein sequence ID" value="KAE9336671.1"/>
    <property type="molecule type" value="Genomic_DNA"/>
</dbReference>
<protein>
    <submittedName>
        <fullName evidence="2">Uncharacterized protein</fullName>
    </submittedName>
</protein>
<keyword evidence="4" id="KW-1185">Reference proteome</keyword>
<gene>
    <name evidence="2" type="ORF">PR002_g25833</name>
    <name evidence="3" type="ORF">PR003_g12396</name>
</gene>
<evidence type="ECO:0000313" key="5">
    <source>
        <dbReference type="Proteomes" id="UP000435112"/>
    </source>
</evidence>
<evidence type="ECO:0000313" key="2">
    <source>
        <dbReference type="EMBL" id="KAE8974694.1"/>
    </source>
</evidence>
<dbReference type="AlphaFoldDB" id="A0A6A3I2W0"/>
<organism evidence="2 5">
    <name type="scientific">Phytophthora rubi</name>
    <dbReference type="NCBI Taxonomy" id="129364"/>
    <lineage>
        <taxon>Eukaryota</taxon>
        <taxon>Sar</taxon>
        <taxon>Stramenopiles</taxon>
        <taxon>Oomycota</taxon>
        <taxon>Peronosporomycetes</taxon>
        <taxon>Peronosporales</taxon>
        <taxon>Peronosporaceae</taxon>
        <taxon>Phytophthora</taxon>
    </lineage>
</organism>
<evidence type="ECO:0000313" key="4">
    <source>
        <dbReference type="Proteomes" id="UP000434957"/>
    </source>
</evidence>
<reference evidence="2 5" key="1">
    <citation type="submission" date="2018-09" db="EMBL/GenBank/DDBJ databases">
        <title>Genomic investigation of the strawberry pathogen Phytophthora fragariae indicates pathogenicity is determined by transcriptional variation in three key races.</title>
        <authorList>
            <person name="Adams T.M."/>
            <person name="Armitage A.D."/>
            <person name="Sobczyk M.K."/>
            <person name="Bates H.J."/>
            <person name="Dunwell J.M."/>
            <person name="Nellist C.F."/>
            <person name="Harrison R.J."/>
        </authorList>
    </citation>
    <scope>NUCLEOTIDE SEQUENCE [LARGE SCALE GENOMIC DNA]</scope>
    <source>
        <strain evidence="2 5">SCRP324</strain>
        <strain evidence="3 4">SCRP333</strain>
    </source>
</reference>
<dbReference type="EMBL" id="QXFU01003524">
    <property type="protein sequence ID" value="KAE8974694.1"/>
    <property type="molecule type" value="Genomic_DNA"/>
</dbReference>
<comment type="caution">
    <text evidence="2">The sequence shown here is derived from an EMBL/GenBank/DDBJ whole genome shotgun (WGS) entry which is preliminary data.</text>
</comment>
<accession>A0A6A3I2W0</accession>
<dbReference type="Proteomes" id="UP000434957">
    <property type="component" value="Unassembled WGS sequence"/>
</dbReference>
<evidence type="ECO:0000313" key="3">
    <source>
        <dbReference type="EMBL" id="KAE9336671.1"/>
    </source>
</evidence>
<evidence type="ECO:0000256" key="1">
    <source>
        <dbReference type="SAM" id="MobiDB-lite"/>
    </source>
</evidence>